<keyword evidence="1" id="KW-0808">Transferase</keyword>
<reference evidence="1" key="1">
    <citation type="submission" date="2020-10" db="EMBL/GenBank/DDBJ databases">
        <authorList>
            <person name="Gilroy R."/>
        </authorList>
    </citation>
    <scope>NUCLEOTIDE SEQUENCE</scope>
    <source>
        <strain evidence="1">ChiSjej5B23-6657</strain>
    </source>
</reference>
<evidence type="ECO:0000313" key="1">
    <source>
        <dbReference type="EMBL" id="HIR71143.1"/>
    </source>
</evidence>
<comment type="caution">
    <text evidence="1">The sequence shown here is derived from an EMBL/GenBank/DDBJ whole genome shotgun (WGS) entry which is preliminary data.</text>
</comment>
<keyword evidence="1" id="KW-0418">Kinase</keyword>
<dbReference type="Pfam" id="PF13189">
    <property type="entry name" value="Cytidylate_kin2"/>
    <property type="match status" value="1"/>
</dbReference>
<dbReference type="SUPFAM" id="SSF52540">
    <property type="entry name" value="P-loop containing nucleoside triphosphate hydrolases"/>
    <property type="match status" value="1"/>
</dbReference>
<organism evidence="1 2">
    <name type="scientific">Candidatus Pullilachnospira gallistercoris</name>
    <dbReference type="NCBI Taxonomy" id="2840911"/>
    <lineage>
        <taxon>Bacteria</taxon>
        <taxon>Bacillati</taxon>
        <taxon>Bacillota</taxon>
        <taxon>Clostridia</taxon>
        <taxon>Lachnospirales</taxon>
        <taxon>Lachnospiraceae</taxon>
        <taxon>Lachnospiraceae incertae sedis</taxon>
        <taxon>Candidatus Pullilachnospira</taxon>
    </lineage>
</organism>
<evidence type="ECO:0000313" key="2">
    <source>
        <dbReference type="Proteomes" id="UP000823912"/>
    </source>
</evidence>
<dbReference type="EMBL" id="DVHM01000122">
    <property type="protein sequence ID" value="HIR71143.1"/>
    <property type="molecule type" value="Genomic_DNA"/>
</dbReference>
<gene>
    <name evidence="1" type="ORF">IAA55_07660</name>
</gene>
<reference evidence="1" key="2">
    <citation type="journal article" date="2021" name="PeerJ">
        <title>Extensive microbial diversity within the chicken gut microbiome revealed by metagenomics and culture.</title>
        <authorList>
            <person name="Gilroy R."/>
            <person name="Ravi A."/>
            <person name="Getino M."/>
            <person name="Pursley I."/>
            <person name="Horton D.L."/>
            <person name="Alikhan N.F."/>
            <person name="Baker D."/>
            <person name="Gharbi K."/>
            <person name="Hall N."/>
            <person name="Watson M."/>
            <person name="Adriaenssens E.M."/>
            <person name="Foster-Nyarko E."/>
            <person name="Jarju S."/>
            <person name="Secka A."/>
            <person name="Antonio M."/>
            <person name="Oren A."/>
            <person name="Chaudhuri R.R."/>
            <person name="La Ragione R."/>
            <person name="Hildebrand F."/>
            <person name="Pallen M.J."/>
        </authorList>
    </citation>
    <scope>NUCLEOTIDE SEQUENCE</scope>
    <source>
        <strain evidence="1">ChiSjej5B23-6657</strain>
    </source>
</reference>
<name>A0A9D1EAH4_9FIRM</name>
<proteinExistence type="predicted"/>
<dbReference type="InterPro" id="IPR027417">
    <property type="entry name" value="P-loop_NTPase"/>
</dbReference>
<dbReference type="Proteomes" id="UP000823912">
    <property type="component" value="Unassembled WGS sequence"/>
</dbReference>
<sequence>MKCRYVAIEREYGSGGTKIANMLAEACGIPCYGHEILERVAKEHHFTVEELERYEEKSTGSFLYTVFLMSQSQNADADMVTGEGRLFLEEQKQIQEMAVGGPAVFLGHCAAEALKDKQGLVRVFIRCSGEAKKKRIQEDYQLPPEKMESIRKFFDRKRAAYYKANTSRDWRDPENYDIVLDSSRLGIEGCVAVLKGLFDK</sequence>
<protein>
    <submittedName>
        <fullName evidence="1">Cytidylate kinase-like family protein</fullName>
    </submittedName>
</protein>
<dbReference type="GO" id="GO:0016301">
    <property type="term" value="F:kinase activity"/>
    <property type="evidence" value="ECO:0007669"/>
    <property type="project" value="UniProtKB-KW"/>
</dbReference>
<accession>A0A9D1EAH4</accession>
<dbReference type="AlphaFoldDB" id="A0A9D1EAH4"/>
<dbReference type="Gene3D" id="3.40.50.300">
    <property type="entry name" value="P-loop containing nucleotide triphosphate hydrolases"/>
    <property type="match status" value="1"/>
</dbReference>